<dbReference type="SUPFAM" id="SSF54427">
    <property type="entry name" value="NTF2-like"/>
    <property type="match status" value="1"/>
</dbReference>
<sequence>MKKQIVFMRLCIWSVIFIFAVACTGCSAAKSIWEYGKSLMDGEVSVDPEKECYIQTVEDFLAAIDAKDKEAIRDLFAENISQTDSDFNQQMDLLLQSYPGPTDFWDRENLLLAGEYSNHYGSKTSAAYTTFLLISQGDYFWCSMKLTYENDEDPRAIGITYLTLFSAEYYCAVQYEEQGAEFPEDSGLHVLMDYPLDCDIRVVNGNPVKYTSTGTVLDEEEVKSFLQEKNECQAFEAQFGPPNAISTYFVYELPMENSQPRYLELGENKGEIYSAFVVDDIQWLYTLWEKEE</sequence>
<dbReference type="EMBL" id="DVGY01000115">
    <property type="protein sequence ID" value="HIR41206.1"/>
    <property type="molecule type" value="Genomic_DNA"/>
</dbReference>
<dbReference type="AlphaFoldDB" id="A0A9D1DCP7"/>
<dbReference type="InterPro" id="IPR032710">
    <property type="entry name" value="NTF2-like_dom_sf"/>
</dbReference>
<protein>
    <submittedName>
        <fullName evidence="1">DUF5104 domain-containing protein</fullName>
    </submittedName>
</protein>
<dbReference type="PROSITE" id="PS51257">
    <property type="entry name" value="PROKAR_LIPOPROTEIN"/>
    <property type="match status" value="1"/>
</dbReference>
<name>A0A9D1DCP7_9FIRM</name>
<dbReference type="Gene3D" id="3.10.450.50">
    <property type="match status" value="1"/>
</dbReference>
<comment type="caution">
    <text evidence="1">The sequence shown here is derived from an EMBL/GenBank/DDBJ whole genome shotgun (WGS) entry which is preliminary data.</text>
</comment>
<proteinExistence type="predicted"/>
<reference evidence="1" key="2">
    <citation type="journal article" date="2021" name="PeerJ">
        <title>Extensive microbial diversity within the chicken gut microbiome revealed by metagenomics and culture.</title>
        <authorList>
            <person name="Gilroy R."/>
            <person name="Ravi A."/>
            <person name="Getino M."/>
            <person name="Pursley I."/>
            <person name="Horton D.L."/>
            <person name="Alikhan N.F."/>
            <person name="Baker D."/>
            <person name="Gharbi K."/>
            <person name="Hall N."/>
            <person name="Watson M."/>
            <person name="Adriaenssens E.M."/>
            <person name="Foster-Nyarko E."/>
            <person name="Jarju S."/>
            <person name="Secka A."/>
            <person name="Antonio M."/>
            <person name="Oren A."/>
            <person name="Chaudhuri R.R."/>
            <person name="La Ragione R."/>
            <person name="Hildebrand F."/>
            <person name="Pallen M.J."/>
        </authorList>
    </citation>
    <scope>NUCLEOTIDE SEQUENCE</scope>
    <source>
        <strain evidence="1">CHK184-25365</strain>
    </source>
</reference>
<organism evidence="1 2">
    <name type="scientific">Candidatus Egerieicola pullicola</name>
    <dbReference type="NCBI Taxonomy" id="2840775"/>
    <lineage>
        <taxon>Bacteria</taxon>
        <taxon>Bacillati</taxon>
        <taxon>Bacillota</taxon>
        <taxon>Clostridia</taxon>
        <taxon>Eubacteriales</taxon>
        <taxon>Oscillospiraceae</taxon>
        <taxon>Oscillospiraceae incertae sedis</taxon>
        <taxon>Candidatus Egerieicola</taxon>
    </lineage>
</organism>
<reference evidence="1" key="1">
    <citation type="submission" date="2020-10" db="EMBL/GenBank/DDBJ databases">
        <authorList>
            <person name="Gilroy R."/>
        </authorList>
    </citation>
    <scope>NUCLEOTIDE SEQUENCE</scope>
    <source>
        <strain evidence="1">CHK184-25365</strain>
    </source>
</reference>
<accession>A0A9D1DCP7</accession>
<evidence type="ECO:0000313" key="2">
    <source>
        <dbReference type="Proteomes" id="UP000886749"/>
    </source>
</evidence>
<gene>
    <name evidence="1" type="ORF">IAB36_05205</name>
</gene>
<dbReference type="Proteomes" id="UP000886749">
    <property type="component" value="Unassembled WGS sequence"/>
</dbReference>
<evidence type="ECO:0000313" key="1">
    <source>
        <dbReference type="EMBL" id="HIR41206.1"/>
    </source>
</evidence>